<gene>
    <name evidence="2" type="ORF">BT63DRAFT_177853</name>
</gene>
<keyword evidence="3" id="KW-1185">Reference proteome</keyword>
<feature type="signal peptide" evidence="1">
    <location>
        <begin position="1"/>
        <end position="19"/>
    </location>
</feature>
<dbReference type="EMBL" id="MU004232">
    <property type="protein sequence ID" value="KAF2671709.1"/>
    <property type="molecule type" value="Genomic_DNA"/>
</dbReference>
<sequence>MRLAILTSMLAMLVAGHSAANATSRNGSAQVLEQTNRHGYDVRCNSEQLTPDDFQKSVNVCIDRLLKLEDELCVVHDGQGSHFCEEGNIKISGTNWYGDGKNLETLRLPCLVVGEALLRVSAQCGFKGGSIGVVQDRWPGRMNWDMVVHYGTKWV</sequence>
<keyword evidence="1" id="KW-0732">Signal</keyword>
<name>A0A6A6UHG1_9PEZI</name>
<evidence type="ECO:0000313" key="3">
    <source>
        <dbReference type="Proteomes" id="UP000799302"/>
    </source>
</evidence>
<proteinExistence type="predicted"/>
<reference evidence="2" key="1">
    <citation type="journal article" date="2020" name="Stud. Mycol.">
        <title>101 Dothideomycetes genomes: a test case for predicting lifestyles and emergence of pathogens.</title>
        <authorList>
            <person name="Haridas S."/>
            <person name="Albert R."/>
            <person name="Binder M."/>
            <person name="Bloem J."/>
            <person name="Labutti K."/>
            <person name="Salamov A."/>
            <person name="Andreopoulos B."/>
            <person name="Baker S."/>
            <person name="Barry K."/>
            <person name="Bills G."/>
            <person name="Bluhm B."/>
            <person name="Cannon C."/>
            <person name="Castanera R."/>
            <person name="Culley D."/>
            <person name="Daum C."/>
            <person name="Ezra D."/>
            <person name="Gonzalez J."/>
            <person name="Henrissat B."/>
            <person name="Kuo A."/>
            <person name="Liang C."/>
            <person name="Lipzen A."/>
            <person name="Lutzoni F."/>
            <person name="Magnuson J."/>
            <person name="Mondo S."/>
            <person name="Nolan M."/>
            <person name="Ohm R."/>
            <person name="Pangilinan J."/>
            <person name="Park H.-J."/>
            <person name="Ramirez L."/>
            <person name="Alfaro M."/>
            <person name="Sun H."/>
            <person name="Tritt A."/>
            <person name="Yoshinaga Y."/>
            <person name="Zwiers L.-H."/>
            <person name="Turgeon B."/>
            <person name="Goodwin S."/>
            <person name="Spatafora J."/>
            <person name="Crous P."/>
            <person name="Grigoriev I."/>
        </authorList>
    </citation>
    <scope>NUCLEOTIDE SEQUENCE</scope>
    <source>
        <strain evidence="2">CBS 115976</strain>
    </source>
</reference>
<evidence type="ECO:0000256" key="1">
    <source>
        <dbReference type="SAM" id="SignalP"/>
    </source>
</evidence>
<dbReference type="Proteomes" id="UP000799302">
    <property type="component" value="Unassembled WGS sequence"/>
</dbReference>
<evidence type="ECO:0000313" key="2">
    <source>
        <dbReference type="EMBL" id="KAF2671709.1"/>
    </source>
</evidence>
<feature type="chain" id="PRO_5025645150" description="Ecp2 effector protein domain-containing protein" evidence="1">
    <location>
        <begin position="20"/>
        <end position="155"/>
    </location>
</feature>
<protein>
    <recommendedName>
        <fullName evidence="4">Ecp2 effector protein domain-containing protein</fullName>
    </recommendedName>
</protein>
<organism evidence="2 3">
    <name type="scientific">Microthyrium microscopicum</name>
    <dbReference type="NCBI Taxonomy" id="703497"/>
    <lineage>
        <taxon>Eukaryota</taxon>
        <taxon>Fungi</taxon>
        <taxon>Dikarya</taxon>
        <taxon>Ascomycota</taxon>
        <taxon>Pezizomycotina</taxon>
        <taxon>Dothideomycetes</taxon>
        <taxon>Dothideomycetes incertae sedis</taxon>
        <taxon>Microthyriales</taxon>
        <taxon>Microthyriaceae</taxon>
        <taxon>Microthyrium</taxon>
    </lineage>
</organism>
<evidence type="ECO:0008006" key="4">
    <source>
        <dbReference type="Google" id="ProtNLM"/>
    </source>
</evidence>
<accession>A0A6A6UHG1</accession>
<dbReference type="AlphaFoldDB" id="A0A6A6UHG1"/>